<accession>X0TBF7</accession>
<dbReference type="Gene3D" id="3.30.1330.100">
    <property type="entry name" value="CofE-like"/>
    <property type="match status" value="1"/>
</dbReference>
<gene>
    <name evidence="2" type="ORF">S01H1_00532</name>
</gene>
<dbReference type="AlphaFoldDB" id="X0TBF7"/>
<feature type="non-terminal residue" evidence="2">
    <location>
        <position position="44"/>
    </location>
</feature>
<sequence length="44" mass="4627">MRVEVIGVTGLPIIREGDDLASMIVDAARAQGTELMDGDIVVLS</sequence>
<evidence type="ECO:0000259" key="1">
    <source>
        <dbReference type="Pfam" id="PF01996"/>
    </source>
</evidence>
<dbReference type="Pfam" id="PF01996">
    <property type="entry name" value="F420_ligase"/>
    <property type="match status" value="1"/>
</dbReference>
<feature type="domain" description="Coenzyme F420:L-glutamate ligase-like" evidence="1">
    <location>
        <begin position="11"/>
        <end position="44"/>
    </location>
</feature>
<protein>
    <recommendedName>
        <fullName evidence="1">Coenzyme F420:L-glutamate ligase-like domain-containing protein</fullName>
    </recommendedName>
</protein>
<proteinExistence type="predicted"/>
<dbReference type="EMBL" id="BARS01000192">
    <property type="protein sequence ID" value="GAF73405.1"/>
    <property type="molecule type" value="Genomic_DNA"/>
</dbReference>
<name>X0TBF7_9ZZZZ</name>
<reference evidence="2" key="1">
    <citation type="journal article" date="2014" name="Front. Microbiol.">
        <title>High frequency of phylogenetically diverse reductive dehalogenase-homologous genes in deep subseafloor sedimentary metagenomes.</title>
        <authorList>
            <person name="Kawai M."/>
            <person name="Futagami T."/>
            <person name="Toyoda A."/>
            <person name="Takaki Y."/>
            <person name="Nishi S."/>
            <person name="Hori S."/>
            <person name="Arai W."/>
            <person name="Tsubouchi T."/>
            <person name="Morono Y."/>
            <person name="Uchiyama I."/>
            <person name="Ito T."/>
            <person name="Fujiyama A."/>
            <person name="Inagaki F."/>
            <person name="Takami H."/>
        </authorList>
    </citation>
    <scope>NUCLEOTIDE SEQUENCE</scope>
    <source>
        <strain evidence="2">Expedition CK06-06</strain>
    </source>
</reference>
<dbReference type="SUPFAM" id="SSF144010">
    <property type="entry name" value="CofE-like"/>
    <property type="match status" value="1"/>
</dbReference>
<evidence type="ECO:0000313" key="2">
    <source>
        <dbReference type="EMBL" id="GAF73405.1"/>
    </source>
</evidence>
<organism evidence="2">
    <name type="scientific">marine sediment metagenome</name>
    <dbReference type="NCBI Taxonomy" id="412755"/>
    <lineage>
        <taxon>unclassified sequences</taxon>
        <taxon>metagenomes</taxon>
        <taxon>ecological metagenomes</taxon>
    </lineage>
</organism>
<comment type="caution">
    <text evidence="2">The sequence shown here is derived from an EMBL/GenBank/DDBJ whole genome shotgun (WGS) entry which is preliminary data.</text>
</comment>
<dbReference type="InterPro" id="IPR002847">
    <property type="entry name" value="F420-0_gamma-glut_ligase-dom"/>
</dbReference>